<dbReference type="PROSITE" id="PS50075">
    <property type="entry name" value="CARRIER"/>
    <property type="match status" value="1"/>
</dbReference>
<evidence type="ECO:0000259" key="3">
    <source>
        <dbReference type="PROSITE" id="PS50075"/>
    </source>
</evidence>
<evidence type="ECO:0000313" key="4">
    <source>
        <dbReference type="EMBL" id="KUL26760.1"/>
    </source>
</evidence>
<evidence type="ECO:0000313" key="5">
    <source>
        <dbReference type="Proteomes" id="UP000053923"/>
    </source>
</evidence>
<reference evidence="5" key="1">
    <citation type="submission" date="2015-10" db="EMBL/GenBank/DDBJ databases">
        <authorList>
            <person name="Ju K.-S."/>
            <person name="Doroghazi J.R."/>
            <person name="Metcalf W.W."/>
        </authorList>
    </citation>
    <scope>NUCLEOTIDE SEQUENCE [LARGE SCALE GENOMIC DNA]</scope>
    <source>
        <strain evidence="5">NRRL 3151</strain>
    </source>
</reference>
<dbReference type="Pfam" id="PF00550">
    <property type="entry name" value="PP-binding"/>
    <property type="match status" value="1"/>
</dbReference>
<proteinExistence type="predicted"/>
<comment type="caution">
    <text evidence="4">The sequence shown here is derived from an EMBL/GenBank/DDBJ whole genome shotgun (WGS) entry which is preliminary data.</text>
</comment>
<dbReference type="EMBL" id="LLZG01000360">
    <property type="protein sequence ID" value="KUL26760.1"/>
    <property type="molecule type" value="Genomic_DNA"/>
</dbReference>
<keyword evidence="1" id="KW-0596">Phosphopantetheine</keyword>
<feature type="domain" description="Carrier" evidence="3">
    <location>
        <begin position="4"/>
        <end position="79"/>
    </location>
</feature>
<dbReference type="SUPFAM" id="SSF47336">
    <property type="entry name" value="ACP-like"/>
    <property type="match status" value="1"/>
</dbReference>
<name>A0A101JHA0_9ACTN</name>
<dbReference type="Proteomes" id="UP000053923">
    <property type="component" value="Unassembled WGS sequence"/>
</dbReference>
<protein>
    <recommendedName>
        <fullName evidence="3">Carrier domain-containing protein</fullName>
    </recommendedName>
</protein>
<organism evidence="4 5">
    <name type="scientific">Streptomyces regalis</name>
    <dbReference type="NCBI Taxonomy" id="68262"/>
    <lineage>
        <taxon>Bacteria</taxon>
        <taxon>Bacillati</taxon>
        <taxon>Actinomycetota</taxon>
        <taxon>Actinomycetes</taxon>
        <taxon>Kitasatosporales</taxon>
        <taxon>Streptomycetaceae</taxon>
        <taxon>Streptomyces</taxon>
    </lineage>
</organism>
<dbReference type="SMART" id="SM00823">
    <property type="entry name" value="PKS_PP"/>
    <property type="match status" value="1"/>
</dbReference>
<accession>A0A101JHA0</accession>
<keyword evidence="2" id="KW-0597">Phosphoprotein</keyword>
<dbReference type="GO" id="GO:0031177">
    <property type="term" value="F:phosphopantetheine binding"/>
    <property type="evidence" value="ECO:0007669"/>
    <property type="project" value="InterPro"/>
</dbReference>
<keyword evidence="5" id="KW-1185">Reference proteome</keyword>
<dbReference type="GO" id="GO:0017000">
    <property type="term" value="P:antibiotic biosynthetic process"/>
    <property type="evidence" value="ECO:0007669"/>
    <property type="project" value="UniProtKB-ARBA"/>
</dbReference>
<dbReference type="InterPro" id="IPR009081">
    <property type="entry name" value="PP-bd_ACP"/>
</dbReference>
<dbReference type="AlphaFoldDB" id="A0A101JHA0"/>
<sequence>MSVTATLDIVVRALAAQAGVAESSVDPDKPLSAVPGIESVKALRAITEIEDECDVVIPDDFLFETATVRELADFVAELAREGSTI</sequence>
<dbReference type="InterPro" id="IPR020806">
    <property type="entry name" value="PKS_PP-bd"/>
</dbReference>
<gene>
    <name evidence="4" type="ORF">ADL12_31860</name>
</gene>
<evidence type="ECO:0000256" key="2">
    <source>
        <dbReference type="ARBA" id="ARBA00022553"/>
    </source>
</evidence>
<dbReference type="OrthoDB" id="4245492at2"/>
<dbReference type="InterPro" id="IPR036736">
    <property type="entry name" value="ACP-like_sf"/>
</dbReference>
<evidence type="ECO:0000256" key="1">
    <source>
        <dbReference type="ARBA" id="ARBA00022450"/>
    </source>
</evidence>
<dbReference type="RefSeq" id="WP_062708221.1">
    <property type="nucleotide sequence ID" value="NZ_LLZG01000360.1"/>
</dbReference>
<dbReference type="Gene3D" id="1.10.1200.10">
    <property type="entry name" value="ACP-like"/>
    <property type="match status" value="1"/>
</dbReference>